<gene>
    <name evidence="2" type="ORF">g.17036</name>
</gene>
<feature type="transmembrane region" description="Helical" evidence="1">
    <location>
        <begin position="20"/>
        <end position="42"/>
    </location>
</feature>
<sequence length="111" mass="12517">RERFKTRYLHQEFKFKLSSILFTTSIMTTLSAIVKGAARLLLSPPGQLSRSVLQHQSRGQGGVPSFCGQVEGQACGKRKSKSLKYCKKEEKKVEVVKCRRKKSRLGGHPRP</sequence>
<name>A0A1B6FSQ5_9HEMI</name>
<proteinExistence type="predicted"/>
<accession>A0A1B6FSQ5</accession>
<reference evidence="2" key="1">
    <citation type="submission" date="2015-11" db="EMBL/GenBank/DDBJ databases">
        <title>De novo transcriptome assembly of four potential Pierce s Disease insect vectors from Arizona vineyards.</title>
        <authorList>
            <person name="Tassone E.E."/>
        </authorList>
    </citation>
    <scope>NUCLEOTIDE SEQUENCE</scope>
</reference>
<evidence type="ECO:0000256" key="1">
    <source>
        <dbReference type="SAM" id="Phobius"/>
    </source>
</evidence>
<protein>
    <submittedName>
        <fullName evidence="2">Uncharacterized protein</fullName>
    </submittedName>
</protein>
<organism evidence="2">
    <name type="scientific">Cuerna arida</name>
    <dbReference type="NCBI Taxonomy" id="1464854"/>
    <lineage>
        <taxon>Eukaryota</taxon>
        <taxon>Metazoa</taxon>
        <taxon>Ecdysozoa</taxon>
        <taxon>Arthropoda</taxon>
        <taxon>Hexapoda</taxon>
        <taxon>Insecta</taxon>
        <taxon>Pterygota</taxon>
        <taxon>Neoptera</taxon>
        <taxon>Paraneoptera</taxon>
        <taxon>Hemiptera</taxon>
        <taxon>Auchenorrhyncha</taxon>
        <taxon>Membracoidea</taxon>
        <taxon>Cicadellidae</taxon>
        <taxon>Cicadellinae</taxon>
        <taxon>Proconiini</taxon>
        <taxon>Cuerna</taxon>
    </lineage>
</organism>
<dbReference type="AlphaFoldDB" id="A0A1B6FSQ5"/>
<evidence type="ECO:0000313" key="2">
    <source>
        <dbReference type="EMBL" id="JAS53242.1"/>
    </source>
</evidence>
<keyword evidence="1" id="KW-1133">Transmembrane helix</keyword>
<feature type="non-terminal residue" evidence="2">
    <location>
        <position position="1"/>
    </location>
</feature>
<dbReference type="EMBL" id="GECZ01016527">
    <property type="protein sequence ID" value="JAS53242.1"/>
    <property type="molecule type" value="Transcribed_RNA"/>
</dbReference>
<keyword evidence="1" id="KW-0472">Membrane</keyword>
<keyword evidence="1" id="KW-0812">Transmembrane</keyword>